<dbReference type="AlphaFoldDB" id="K1KVC1"/>
<feature type="transmembrane region" description="Helical" evidence="1">
    <location>
        <begin position="29"/>
        <end position="46"/>
    </location>
</feature>
<evidence type="ECO:0000313" key="3">
    <source>
        <dbReference type="Proteomes" id="UP000004478"/>
    </source>
</evidence>
<keyword evidence="3" id="KW-1185">Reference proteome</keyword>
<accession>K1KVC1</accession>
<evidence type="ECO:0000313" key="2">
    <source>
        <dbReference type="EMBL" id="EKB48120.1"/>
    </source>
</evidence>
<dbReference type="EMBL" id="AMGM01000068">
    <property type="protein sequence ID" value="EKB48120.1"/>
    <property type="molecule type" value="Genomic_DNA"/>
</dbReference>
<gene>
    <name evidence="2" type="ORF">B879_03257</name>
</gene>
<sequence length="113" mass="13448">MWKSLVNLVLAILLLIFQSDLNDLIGRNIIYLATPTTFSFVFFLIYRDSKERSFTYNLITFLVIFGLIYLIFNYKQSSFYFINFIFSLIITGFYVYFQDKILPESIMVKNSKK</sequence>
<name>K1KVC1_CECL9</name>
<organism evidence="2 3">
    <name type="scientific">Cecembia lonarensis (strain CCUG 58316 / KCTC 22772 / LW9)</name>
    <dbReference type="NCBI Taxonomy" id="1225176"/>
    <lineage>
        <taxon>Bacteria</taxon>
        <taxon>Pseudomonadati</taxon>
        <taxon>Bacteroidota</taxon>
        <taxon>Cytophagia</taxon>
        <taxon>Cytophagales</taxon>
        <taxon>Cyclobacteriaceae</taxon>
        <taxon>Cecembia</taxon>
    </lineage>
</organism>
<comment type="caution">
    <text evidence="2">The sequence shown here is derived from an EMBL/GenBank/DDBJ whole genome shotgun (WGS) entry which is preliminary data.</text>
</comment>
<protein>
    <submittedName>
        <fullName evidence="2">Uncharacterized protein</fullName>
    </submittedName>
</protein>
<reference evidence="2 3" key="1">
    <citation type="journal article" date="2012" name="J. Bacteriol.">
        <title>Draft Genome Sequence of Cecembia lonarensis Strain LW9T, Isolated from Lonar Lake, a Haloalkaline Lake in India.</title>
        <authorList>
            <person name="Shivaji S."/>
            <person name="Ara S."/>
            <person name="Singh A."/>
            <person name="Pinnaka A.K."/>
        </authorList>
    </citation>
    <scope>NUCLEOTIDE SEQUENCE [LARGE SCALE GENOMIC DNA]</scope>
    <source>
        <strain evidence="2 3">LW9</strain>
    </source>
</reference>
<dbReference type="Proteomes" id="UP000004478">
    <property type="component" value="Unassembled WGS sequence"/>
</dbReference>
<feature type="transmembrane region" description="Helical" evidence="1">
    <location>
        <begin position="78"/>
        <end position="97"/>
    </location>
</feature>
<keyword evidence="1" id="KW-1133">Transmembrane helix</keyword>
<keyword evidence="1" id="KW-0472">Membrane</keyword>
<evidence type="ECO:0000256" key="1">
    <source>
        <dbReference type="SAM" id="Phobius"/>
    </source>
</evidence>
<feature type="transmembrane region" description="Helical" evidence="1">
    <location>
        <begin position="53"/>
        <end position="72"/>
    </location>
</feature>
<proteinExistence type="predicted"/>
<keyword evidence="1" id="KW-0812">Transmembrane</keyword>